<evidence type="ECO:0000313" key="2">
    <source>
        <dbReference type="EMBL" id="QJA72813.1"/>
    </source>
</evidence>
<protein>
    <submittedName>
        <fullName evidence="2">Uncharacterized protein</fullName>
    </submittedName>
</protein>
<gene>
    <name evidence="2" type="ORF">MM415A02602_0006</name>
    <name evidence="1" type="ORF">MM415B00820_0035</name>
</gene>
<accession>A0A6M3JS76</accession>
<name>A0A6M3JS76_9ZZZZ</name>
<sequence length="89" mass="10220">MTPEQIQTAKEVLEAHGYVVVITNDHIAMTNRNHDVFKIRHVIRHVKEEDKIYIVPAVGFFLAGQIKREFAFVYEVMIDLNLNGVPVAM</sequence>
<dbReference type="EMBL" id="MT141463">
    <property type="protein sequence ID" value="QJA62173.1"/>
    <property type="molecule type" value="Genomic_DNA"/>
</dbReference>
<reference evidence="2" key="1">
    <citation type="submission" date="2020-03" db="EMBL/GenBank/DDBJ databases">
        <title>The deep terrestrial virosphere.</title>
        <authorList>
            <person name="Holmfeldt K."/>
            <person name="Nilsson E."/>
            <person name="Simone D."/>
            <person name="Lopez-Fernandez M."/>
            <person name="Wu X."/>
            <person name="de Brujin I."/>
            <person name="Lundin D."/>
            <person name="Andersson A."/>
            <person name="Bertilsson S."/>
            <person name="Dopson M."/>
        </authorList>
    </citation>
    <scope>NUCLEOTIDE SEQUENCE</scope>
    <source>
        <strain evidence="2">MM415A02602</strain>
        <strain evidence="1">MM415B00820</strain>
    </source>
</reference>
<organism evidence="2">
    <name type="scientific">viral metagenome</name>
    <dbReference type="NCBI Taxonomy" id="1070528"/>
    <lineage>
        <taxon>unclassified sequences</taxon>
        <taxon>metagenomes</taxon>
        <taxon>organismal metagenomes</taxon>
    </lineage>
</organism>
<proteinExistence type="predicted"/>
<dbReference type="EMBL" id="MT141980">
    <property type="protein sequence ID" value="QJA72813.1"/>
    <property type="molecule type" value="Genomic_DNA"/>
</dbReference>
<evidence type="ECO:0000313" key="1">
    <source>
        <dbReference type="EMBL" id="QJA62173.1"/>
    </source>
</evidence>
<dbReference type="AlphaFoldDB" id="A0A6M3JS76"/>